<proteinExistence type="predicted"/>
<evidence type="ECO:0000313" key="2">
    <source>
        <dbReference type="EMBL" id="KOF83515.1"/>
    </source>
</evidence>
<name>A0A0L8H415_OCTBM</name>
<reference evidence="2" key="1">
    <citation type="submission" date="2015-07" db="EMBL/GenBank/DDBJ databases">
        <title>MeaNS - Measles Nucleotide Surveillance Program.</title>
        <authorList>
            <person name="Tran T."/>
            <person name="Druce J."/>
        </authorList>
    </citation>
    <scope>NUCLEOTIDE SEQUENCE</scope>
    <source>
        <strain evidence="2">UCB-OBI-ISO-001</strain>
        <tissue evidence="2">Gonad</tissue>
    </source>
</reference>
<organism evidence="2">
    <name type="scientific">Octopus bimaculoides</name>
    <name type="common">California two-spotted octopus</name>
    <dbReference type="NCBI Taxonomy" id="37653"/>
    <lineage>
        <taxon>Eukaryota</taxon>
        <taxon>Metazoa</taxon>
        <taxon>Spiralia</taxon>
        <taxon>Lophotrochozoa</taxon>
        <taxon>Mollusca</taxon>
        <taxon>Cephalopoda</taxon>
        <taxon>Coleoidea</taxon>
        <taxon>Octopodiformes</taxon>
        <taxon>Octopoda</taxon>
        <taxon>Incirrata</taxon>
        <taxon>Octopodidae</taxon>
        <taxon>Octopus</taxon>
    </lineage>
</organism>
<dbReference type="AlphaFoldDB" id="A0A0L8H415"/>
<dbReference type="EMBL" id="KQ419456">
    <property type="protein sequence ID" value="KOF83515.1"/>
    <property type="molecule type" value="Genomic_DNA"/>
</dbReference>
<evidence type="ECO:0000256" key="1">
    <source>
        <dbReference type="SAM" id="MobiDB-lite"/>
    </source>
</evidence>
<feature type="compositionally biased region" description="Polar residues" evidence="1">
    <location>
        <begin position="1"/>
        <end position="25"/>
    </location>
</feature>
<gene>
    <name evidence="2" type="ORF">OCBIM_22023662mg</name>
</gene>
<accession>A0A0L8H415</accession>
<protein>
    <submittedName>
        <fullName evidence="2">Uncharacterized protein</fullName>
    </submittedName>
</protein>
<feature type="region of interest" description="Disordered" evidence="1">
    <location>
        <begin position="1"/>
        <end position="27"/>
    </location>
</feature>
<sequence>MTIDDTTTPTLNVSGDGSRNSTSHATAAAIPTLWPRMANGTIITTAISPDPCPAIKATVTAPITAAAATSAPGPGPMQDTPCV</sequence>